<dbReference type="Proteomes" id="UP000293369">
    <property type="component" value="Unassembled WGS sequence"/>
</dbReference>
<gene>
    <name evidence="1" type="ORF">EUX57_22195</name>
</gene>
<organism evidence="1 2">
    <name type="scientific">Pseudomonas orientalis</name>
    <dbReference type="NCBI Taxonomy" id="76758"/>
    <lineage>
        <taxon>Bacteria</taxon>
        <taxon>Pseudomonadati</taxon>
        <taxon>Pseudomonadota</taxon>
        <taxon>Gammaproteobacteria</taxon>
        <taxon>Pseudomonadales</taxon>
        <taxon>Pseudomonadaceae</taxon>
        <taxon>Pseudomonas</taxon>
    </lineage>
</organism>
<protein>
    <submittedName>
        <fullName evidence="1">Uncharacterized protein</fullName>
    </submittedName>
</protein>
<evidence type="ECO:0000313" key="1">
    <source>
        <dbReference type="EMBL" id="RZI29551.1"/>
    </source>
</evidence>
<sequence>MGLCFVFIFRANVIVNILPEANKEIRSAQGAIGQTRSKCGRGGATIRLAPDGDISVCNAVTDTASSGHRHLRNSAAPNRTHDAKRVALDLALLLILISGAPLNHAGRTQA</sequence>
<dbReference type="EMBL" id="SGFE01000053">
    <property type="protein sequence ID" value="RZI29551.1"/>
    <property type="molecule type" value="Genomic_DNA"/>
</dbReference>
<accession>A0A4Q7CVA5</accession>
<evidence type="ECO:0000313" key="2">
    <source>
        <dbReference type="Proteomes" id="UP000293369"/>
    </source>
</evidence>
<name>A0A4Q7CVA5_9PSED</name>
<reference evidence="1 2" key="1">
    <citation type="submission" date="2019-02" db="EMBL/GenBank/DDBJ databases">
        <title>Pseudomonas spp from wheat grain.</title>
        <authorList>
            <person name="Cho G.-S."/>
            <person name="Franz C.M.A.P."/>
        </authorList>
    </citation>
    <scope>NUCLEOTIDE SEQUENCE [LARGE SCALE GENOMIC DNA]</scope>
    <source>
        <strain evidence="1 2">133NRW</strain>
    </source>
</reference>
<proteinExistence type="predicted"/>
<dbReference type="AlphaFoldDB" id="A0A4Q7CVA5"/>
<comment type="caution">
    <text evidence="1">The sequence shown here is derived from an EMBL/GenBank/DDBJ whole genome shotgun (WGS) entry which is preliminary data.</text>
</comment>